<evidence type="ECO:0000259" key="5">
    <source>
        <dbReference type="Pfam" id="PF10181"/>
    </source>
</evidence>
<dbReference type="AlphaFoldDB" id="A0AAN7PL40"/>
<feature type="compositionally biased region" description="Acidic residues" evidence="3">
    <location>
        <begin position="11"/>
        <end position="20"/>
    </location>
</feature>
<protein>
    <recommendedName>
        <fullName evidence="5">Phosphatidylinositol N-acetylglucosaminyltransferase subunit H conserved domain-containing protein</fullName>
    </recommendedName>
</protein>
<keyword evidence="4" id="KW-1133">Transmembrane helix</keyword>
<evidence type="ECO:0000313" key="7">
    <source>
        <dbReference type="Proteomes" id="UP001353858"/>
    </source>
</evidence>
<keyword evidence="7" id="KW-1185">Reference proteome</keyword>
<evidence type="ECO:0000256" key="4">
    <source>
        <dbReference type="SAM" id="Phobius"/>
    </source>
</evidence>
<sequence>MEQKENVIDEVFMEEGENSDNPEYGPGDSDATKTPKRKTLNDYFKSFRTTPTSSTSKKSKNETNVSSTSSTNTSQISALPDFYYKIYLHEDKVKCSSKPQYLYPAAFEHVQCHLVLNTKSIYGSLKWVSIYVSIVLILVTLYKLYLTMYSVRFERLIVAEKLGFQVEIHYNYGCIVKYIAWEQIKSILINEVISKQRVIFMLALLVRNTVEDDDSIIPLFTNVMPRLECLETIYQQIEIFQK</sequence>
<dbReference type="GO" id="GO:0000506">
    <property type="term" value="C:glycosylphosphatidylinositol-N-acetylglucosaminyltransferase (GPI-GnT) complex"/>
    <property type="evidence" value="ECO:0007669"/>
    <property type="project" value="InterPro"/>
</dbReference>
<accession>A0AAN7PL40</accession>
<comment type="similarity">
    <text evidence="2">Belongs to the PIGH family.</text>
</comment>
<dbReference type="InterPro" id="IPR044215">
    <property type="entry name" value="PIG-H"/>
</dbReference>
<dbReference type="InterPro" id="IPR019328">
    <property type="entry name" value="PIGH-H_dom"/>
</dbReference>
<reference evidence="7" key="1">
    <citation type="submission" date="2023-01" db="EMBL/GenBank/DDBJ databases">
        <title>Key to firefly adult light organ development and bioluminescence: homeobox transcription factors regulate luciferase expression and transportation to peroxisome.</title>
        <authorList>
            <person name="Fu X."/>
        </authorList>
    </citation>
    <scope>NUCLEOTIDE SEQUENCE [LARGE SCALE GENOMIC DNA]</scope>
</reference>
<dbReference type="EMBL" id="JARPUR010000001">
    <property type="protein sequence ID" value="KAK4885056.1"/>
    <property type="molecule type" value="Genomic_DNA"/>
</dbReference>
<organism evidence="6 7">
    <name type="scientific">Aquatica leii</name>
    <dbReference type="NCBI Taxonomy" id="1421715"/>
    <lineage>
        <taxon>Eukaryota</taxon>
        <taxon>Metazoa</taxon>
        <taxon>Ecdysozoa</taxon>
        <taxon>Arthropoda</taxon>
        <taxon>Hexapoda</taxon>
        <taxon>Insecta</taxon>
        <taxon>Pterygota</taxon>
        <taxon>Neoptera</taxon>
        <taxon>Endopterygota</taxon>
        <taxon>Coleoptera</taxon>
        <taxon>Polyphaga</taxon>
        <taxon>Elateriformia</taxon>
        <taxon>Elateroidea</taxon>
        <taxon>Lampyridae</taxon>
        <taxon>Luciolinae</taxon>
        <taxon>Aquatica</taxon>
    </lineage>
</organism>
<comment type="pathway">
    <text evidence="1">Glycolipid biosynthesis; glycosylphosphatidylinositol-anchor biosynthesis.</text>
</comment>
<evidence type="ECO:0000256" key="3">
    <source>
        <dbReference type="SAM" id="MobiDB-lite"/>
    </source>
</evidence>
<comment type="caution">
    <text evidence="6">The sequence shown here is derived from an EMBL/GenBank/DDBJ whole genome shotgun (WGS) entry which is preliminary data.</text>
</comment>
<dbReference type="GO" id="GO:0006506">
    <property type="term" value="P:GPI anchor biosynthetic process"/>
    <property type="evidence" value="ECO:0007669"/>
    <property type="project" value="InterPro"/>
</dbReference>
<proteinExistence type="inferred from homology"/>
<evidence type="ECO:0000256" key="1">
    <source>
        <dbReference type="ARBA" id="ARBA00004687"/>
    </source>
</evidence>
<dbReference type="Pfam" id="PF10181">
    <property type="entry name" value="PIG-H"/>
    <property type="match status" value="1"/>
</dbReference>
<dbReference type="PANTHER" id="PTHR15231">
    <property type="entry name" value="PHOSPHATIDYLINOSITOL N-ACETYLGLUCOSAMINYLTRANSFERASE SUBUNIT H"/>
    <property type="match status" value="1"/>
</dbReference>
<evidence type="ECO:0000313" key="6">
    <source>
        <dbReference type="EMBL" id="KAK4885056.1"/>
    </source>
</evidence>
<feature type="region of interest" description="Disordered" evidence="3">
    <location>
        <begin position="1"/>
        <end position="73"/>
    </location>
</feature>
<name>A0AAN7PL40_9COLE</name>
<feature type="compositionally biased region" description="Low complexity" evidence="3">
    <location>
        <begin position="49"/>
        <end position="73"/>
    </location>
</feature>
<keyword evidence="4" id="KW-0812">Transmembrane</keyword>
<feature type="transmembrane region" description="Helical" evidence="4">
    <location>
        <begin position="127"/>
        <end position="146"/>
    </location>
</feature>
<dbReference type="PANTHER" id="PTHR15231:SF1">
    <property type="entry name" value="PHOSPHATIDYLINOSITOL N-ACETYLGLUCOSAMINYLTRANSFERASE SUBUNIT H"/>
    <property type="match status" value="1"/>
</dbReference>
<feature type="domain" description="Phosphatidylinositol N-acetylglucosaminyltransferase subunit H conserved" evidence="5">
    <location>
        <begin position="156"/>
        <end position="220"/>
    </location>
</feature>
<dbReference type="Proteomes" id="UP001353858">
    <property type="component" value="Unassembled WGS sequence"/>
</dbReference>
<gene>
    <name evidence="6" type="ORF">RN001_001327</name>
</gene>
<keyword evidence="4" id="KW-0472">Membrane</keyword>
<evidence type="ECO:0000256" key="2">
    <source>
        <dbReference type="ARBA" id="ARBA00009610"/>
    </source>
</evidence>